<dbReference type="RefSeq" id="WP_343163065.1">
    <property type="nucleotide sequence ID" value="NZ_JBHRSV010000028.1"/>
</dbReference>
<name>A0ABV7A072_9PROT</name>
<sequence>MKHAFLAAAIAAFSGSAWADGAIELRTAPGAFASDAAARQHIEQTLRGADADIEFVDAANGVVRLEGGEAAARALRADPVFVSVRHDGEADRQTRLFSVLLSDEGMQVGVEPGGRGDRIEDVPLGWPGEFVQVIARDASGTVIAEGYVRDHRFIRYEGWNEDGTHRAGSNYSDVDETQPLDIWLELPAATARLEVIAPARPAENLPERTLGVAAINAGEAQ</sequence>
<accession>A0ABV7A072</accession>
<proteinExistence type="predicted"/>
<keyword evidence="3" id="KW-1185">Reference proteome</keyword>
<protein>
    <recommendedName>
        <fullName evidence="4">NolW-like domain-containing protein</fullName>
    </recommendedName>
</protein>
<keyword evidence="1" id="KW-0732">Signal</keyword>
<dbReference type="EMBL" id="JBHRSV010000028">
    <property type="protein sequence ID" value="MFC2927074.1"/>
    <property type="molecule type" value="Genomic_DNA"/>
</dbReference>
<evidence type="ECO:0008006" key="4">
    <source>
        <dbReference type="Google" id="ProtNLM"/>
    </source>
</evidence>
<reference evidence="3" key="1">
    <citation type="journal article" date="2019" name="Int. J. Syst. Evol. Microbiol.">
        <title>The Global Catalogue of Microorganisms (GCM) 10K type strain sequencing project: providing services to taxonomists for standard genome sequencing and annotation.</title>
        <authorList>
            <consortium name="The Broad Institute Genomics Platform"/>
            <consortium name="The Broad Institute Genome Sequencing Center for Infectious Disease"/>
            <person name="Wu L."/>
            <person name="Ma J."/>
        </authorList>
    </citation>
    <scope>NUCLEOTIDE SEQUENCE [LARGE SCALE GENOMIC DNA]</scope>
    <source>
        <strain evidence="3">KCTC 52487</strain>
    </source>
</reference>
<comment type="caution">
    <text evidence="2">The sequence shown here is derived from an EMBL/GenBank/DDBJ whole genome shotgun (WGS) entry which is preliminary data.</text>
</comment>
<feature type="chain" id="PRO_5046948862" description="NolW-like domain-containing protein" evidence="1">
    <location>
        <begin position="20"/>
        <end position="221"/>
    </location>
</feature>
<gene>
    <name evidence="2" type="ORF">ACFOOR_13240</name>
</gene>
<evidence type="ECO:0000256" key="1">
    <source>
        <dbReference type="SAM" id="SignalP"/>
    </source>
</evidence>
<feature type="signal peptide" evidence="1">
    <location>
        <begin position="1"/>
        <end position="19"/>
    </location>
</feature>
<evidence type="ECO:0000313" key="2">
    <source>
        <dbReference type="EMBL" id="MFC2927074.1"/>
    </source>
</evidence>
<organism evidence="2 3">
    <name type="scientific">Hyphobacterium vulgare</name>
    <dbReference type="NCBI Taxonomy" id="1736751"/>
    <lineage>
        <taxon>Bacteria</taxon>
        <taxon>Pseudomonadati</taxon>
        <taxon>Pseudomonadota</taxon>
        <taxon>Alphaproteobacteria</taxon>
        <taxon>Maricaulales</taxon>
        <taxon>Maricaulaceae</taxon>
        <taxon>Hyphobacterium</taxon>
    </lineage>
</organism>
<evidence type="ECO:0000313" key="3">
    <source>
        <dbReference type="Proteomes" id="UP001595379"/>
    </source>
</evidence>
<dbReference type="Proteomes" id="UP001595379">
    <property type="component" value="Unassembled WGS sequence"/>
</dbReference>